<dbReference type="GO" id="GO:0016020">
    <property type="term" value="C:membrane"/>
    <property type="evidence" value="ECO:0007669"/>
    <property type="project" value="UniProtKB-SubCell"/>
</dbReference>
<dbReference type="PANTHER" id="PTHR33048">
    <property type="entry name" value="PTH11-LIKE INTEGRAL MEMBRANE PROTEIN (AFU_ORTHOLOGUE AFUA_5G11245)"/>
    <property type="match status" value="1"/>
</dbReference>
<evidence type="ECO:0000313" key="8">
    <source>
        <dbReference type="EMBL" id="KAK0650001.1"/>
    </source>
</evidence>
<name>A0AA40CSL6_9PEZI</name>
<feature type="transmembrane region" description="Helical" evidence="6">
    <location>
        <begin position="110"/>
        <end position="128"/>
    </location>
</feature>
<keyword evidence="3 6" id="KW-1133">Transmembrane helix</keyword>
<sequence length="379" mass="43379">MEPFSINDNTQLLSVFGFPEYNNFLEEVPFTNKPATLIGFTVSFLALSWIFVLLRLYVRFKVVRMPGWDDLFVMLYLLFTSVSSIAFLLAIKYGSGRHFLLLTLGEVRNYLVLFYVLNFSLNFAATFIKLSQLFQFLRLFDKGSWAYRASVIGIVVISAWGIAYTLLSLFPCASIPDAWNVLARDAKCWAYASQNPDEFVATIVSHNILNTIFDIYIIAIPFQLYSKSGLSLKTRLGLLVLLLMGATVVTLSGWRVYETIYFKAGWYPTRDPTWYGPKSILLIVLEINVASICVSVPIFWPVISPYLGAIFVTHEFSVNYEEHSSSRDRGVNDHYKDSFIMDLVDPLGSSTNRYIRSREKEKWEKSLRDLKDMKDETAV</sequence>
<evidence type="ECO:0000256" key="4">
    <source>
        <dbReference type="ARBA" id="ARBA00023136"/>
    </source>
</evidence>
<comment type="caution">
    <text evidence="8">The sequence shown here is derived from an EMBL/GenBank/DDBJ whole genome shotgun (WGS) entry which is preliminary data.</text>
</comment>
<feature type="transmembrane region" description="Helical" evidence="6">
    <location>
        <begin position="70"/>
        <end position="90"/>
    </location>
</feature>
<keyword evidence="2 6" id="KW-0812">Transmembrane</keyword>
<dbReference type="Pfam" id="PF20684">
    <property type="entry name" value="Fung_rhodopsin"/>
    <property type="match status" value="1"/>
</dbReference>
<feature type="transmembrane region" description="Helical" evidence="6">
    <location>
        <begin position="37"/>
        <end position="58"/>
    </location>
</feature>
<evidence type="ECO:0000256" key="2">
    <source>
        <dbReference type="ARBA" id="ARBA00022692"/>
    </source>
</evidence>
<evidence type="ECO:0000256" key="6">
    <source>
        <dbReference type="SAM" id="Phobius"/>
    </source>
</evidence>
<proteinExistence type="inferred from homology"/>
<accession>A0AA40CSL6</accession>
<feature type="domain" description="Rhodopsin" evidence="7">
    <location>
        <begin position="54"/>
        <end position="304"/>
    </location>
</feature>
<organism evidence="8 9">
    <name type="scientific">Cercophora newfieldiana</name>
    <dbReference type="NCBI Taxonomy" id="92897"/>
    <lineage>
        <taxon>Eukaryota</taxon>
        <taxon>Fungi</taxon>
        <taxon>Dikarya</taxon>
        <taxon>Ascomycota</taxon>
        <taxon>Pezizomycotina</taxon>
        <taxon>Sordariomycetes</taxon>
        <taxon>Sordariomycetidae</taxon>
        <taxon>Sordariales</taxon>
        <taxon>Lasiosphaeriaceae</taxon>
        <taxon>Cercophora</taxon>
    </lineage>
</organism>
<evidence type="ECO:0000259" key="7">
    <source>
        <dbReference type="Pfam" id="PF20684"/>
    </source>
</evidence>
<dbReference type="InterPro" id="IPR049326">
    <property type="entry name" value="Rhodopsin_dom_fungi"/>
</dbReference>
<feature type="transmembrane region" description="Helical" evidence="6">
    <location>
        <begin position="280"/>
        <end position="300"/>
    </location>
</feature>
<protein>
    <recommendedName>
        <fullName evidence="7">Rhodopsin domain-containing protein</fullName>
    </recommendedName>
</protein>
<dbReference type="EMBL" id="JAULSV010000003">
    <property type="protein sequence ID" value="KAK0650001.1"/>
    <property type="molecule type" value="Genomic_DNA"/>
</dbReference>
<dbReference type="AlphaFoldDB" id="A0AA40CSL6"/>
<dbReference type="InterPro" id="IPR052337">
    <property type="entry name" value="SAT4-like"/>
</dbReference>
<evidence type="ECO:0000256" key="5">
    <source>
        <dbReference type="ARBA" id="ARBA00038359"/>
    </source>
</evidence>
<keyword evidence="4 6" id="KW-0472">Membrane</keyword>
<comment type="similarity">
    <text evidence="5">Belongs to the SAT4 family.</text>
</comment>
<comment type="subcellular location">
    <subcellularLocation>
        <location evidence="1">Membrane</location>
        <topology evidence="1">Multi-pass membrane protein</topology>
    </subcellularLocation>
</comment>
<gene>
    <name evidence="8" type="ORF">B0T16DRAFT_457361</name>
</gene>
<evidence type="ECO:0000313" key="9">
    <source>
        <dbReference type="Proteomes" id="UP001174936"/>
    </source>
</evidence>
<dbReference type="PANTHER" id="PTHR33048:SF47">
    <property type="entry name" value="INTEGRAL MEMBRANE PROTEIN-RELATED"/>
    <property type="match status" value="1"/>
</dbReference>
<feature type="transmembrane region" description="Helical" evidence="6">
    <location>
        <begin position="199"/>
        <end position="224"/>
    </location>
</feature>
<keyword evidence="9" id="KW-1185">Reference proteome</keyword>
<evidence type="ECO:0000256" key="3">
    <source>
        <dbReference type="ARBA" id="ARBA00022989"/>
    </source>
</evidence>
<reference evidence="8" key="1">
    <citation type="submission" date="2023-06" db="EMBL/GenBank/DDBJ databases">
        <title>Genome-scale phylogeny and comparative genomics of the fungal order Sordariales.</title>
        <authorList>
            <consortium name="Lawrence Berkeley National Laboratory"/>
            <person name="Hensen N."/>
            <person name="Bonometti L."/>
            <person name="Westerberg I."/>
            <person name="Brannstrom I.O."/>
            <person name="Guillou S."/>
            <person name="Cros-Aarteil S."/>
            <person name="Calhoun S."/>
            <person name="Haridas S."/>
            <person name="Kuo A."/>
            <person name="Mondo S."/>
            <person name="Pangilinan J."/>
            <person name="Riley R."/>
            <person name="Labutti K."/>
            <person name="Andreopoulos B."/>
            <person name="Lipzen A."/>
            <person name="Chen C."/>
            <person name="Yanf M."/>
            <person name="Daum C."/>
            <person name="Ng V."/>
            <person name="Clum A."/>
            <person name="Steindorff A."/>
            <person name="Ohm R."/>
            <person name="Martin F."/>
            <person name="Silar P."/>
            <person name="Natvig D."/>
            <person name="Lalanne C."/>
            <person name="Gautier V."/>
            <person name="Ament-Velasquez S.L."/>
            <person name="Kruys A."/>
            <person name="Hutchinson M.I."/>
            <person name="Powell A.J."/>
            <person name="Barry K."/>
            <person name="Miller A.N."/>
            <person name="Grigoriev I.V."/>
            <person name="Debuchy R."/>
            <person name="Gladieux P."/>
            <person name="Thoren M.H."/>
            <person name="Johannesson H."/>
        </authorList>
    </citation>
    <scope>NUCLEOTIDE SEQUENCE</scope>
    <source>
        <strain evidence="8">SMH2532-1</strain>
    </source>
</reference>
<feature type="transmembrane region" description="Helical" evidence="6">
    <location>
        <begin position="149"/>
        <end position="170"/>
    </location>
</feature>
<evidence type="ECO:0000256" key="1">
    <source>
        <dbReference type="ARBA" id="ARBA00004141"/>
    </source>
</evidence>
<dbReference type="Proteomes" id="UP001174936">
    <property type="component" value="Unassembled WGS sequence"/>
</dbReference>
<feature type="transmembrane region" description="Helical" evidence="6">
    <location>
        <begin position="236"/>
        <end position="257"/>
    </location>
</feature>